<keyword evidence="5 7" id="KW-0131">Cell cycle</keyword>
<dbReference type="EC" id="6.3.2.13" evidence="7"/>
<feature type="domain" description="Mur ligase central" evidence="11">
    <location>
        <begin position="123"/>
        <end position="327"/>
    </location>
</feature>
<comment type="PTM">
    <text evidence="7">Carboxylation is probably crucial for Mg(2+) binding and, consequently, for the gamma-phosphate positioning of ATP.</text>
</comment>
<feature type="binding site" evidence="7">
    <location>
        <position position="476"/>
    </location>
    <ligand>
        <name>meso-2,6-diaminopimelate</name>
        <dbReference type="ChEBI" id="CHEBI:57791"/>
    </ligand>
</feature>
<gene>
    <name evidence="7" type="primary">murE</name>
    <name evidence="12" type="ORF">H0I76_10695</name>
</gene>
<comment type="subcellular location">
    <subcellularLocation>
        <location evidence="7 8">Cytoplasm</location>
    </subcellularLocation>
</comment>
<dbReference type="GO" id="GO:0005737">
    <property type="term" value="C:cytoplasm"/>
    <property type="evidence" value="ECO:0007669"/>
    <property type="project" value="UniProtKB-SubCell"/>
</dbReference>
<dbReference type="InterPro" id="IPR013221">
    <property type="entry name" value="Mur_ligase_cen"/>
</dbReference>
<keyword evidence="13" id="KW-1185">Reference proteome</keyword>
<dbReference type="GO" id="GO:0005524">
    <property type="term" value="F:ATP binding"/>
    <property type="evidence" value="ECO:0007669"/>
    <property type="project" value="UniProtKB-UniRule"/>
</dbReference>
<dbReference type="InterPro" id="IPR036615">
    <property type="entry name" value="Mur_ligase_C_dom_sf"/>
</dbReference>
<dbReference type="InterPro" id="IPR000713">
    <property type="entry name" value="Mur_ligase_N"/>
</dbReference>
<reference evidence="12" key="1">
    <citation type="submission" date="2020-12" db="EMBL/GenBank/DDBJ databases">
        <title>Bacterial taxonomy.</title>
        <authorList>
            <person name="Pan X."/>
        </authorList>
    </citation>
    <scope>NUCLEOTIDE SEQUENCE</scope>
    <source>
        <strain evidence="12">M0105</strain>
    </source>
</reference>
<dbReference type="GO" id="GO:0009252">
    <property type="term" value="P:peptidoglycan biosynthetic process"/>
    <property type="evidence" value="ECO:0007669"/>
    <property type="project" value="UniProtKB-UniRule"/>
</dbReference>
<dbReference type="GO" id="GO:0051301">
    <property type="term" value="P:cell division"/>
    <property type="evidence" value="ECO:0007669"/>
    <property type="project" value="UniProtKB-KW"/>
</dbReference>
<accession>A0A8J7SEQ6</accession>
<dbReference type="AlphaFoldDB" id="A0A8J7SEQ6"/>
<comment type="cofactor">
    <cofactor evidence="7">
        <name>Mg(2+)</name>
        <dbReference type="ChEBI" id="CHEBI:18420"/>
    </cofactor>
</comment>
<keyword evidence="3 7" id="KW-0133">Cell shape</keyword>
<keyword evidence="6 7" id="KW-0961">Cell wall biogenesis/degradation</keyword>
<dbReference type="SUPFAM" id="SSF53244">
    <property type="entry name" value="MurD-like peptide ligases, peptide-binding domain"/>
    <property type="match status" value="1"/>
</dbReference>
<dbReference type="NCBIfam" id="NF001126">
    <property type="entry name" value="PRK00139.1-4"/>
    <property type="match status" value="1"/>
</dbReference>
<evidence type="ECO:0000259" key="10">
    <source>
        <dbReference type="Pfam" id="PF02875"/>
    </source>
</evidence>
<dbReference type="SUPFAM" id="SSF63418">
    <property type="entry name" value="MurE/MurF N-terminal domain"/>
    <property type="match status" value="1"/>
</dbReference>
<evidence type="ECO:0000259" key="9">
    <source>
        <dbReference type="Pfam" id="PF01225"/>
    </source>
</evidence>
<dbReference type="PANTHER" id="PTHR23135:SF4">
    <property type="entry name" value="UDP-N-ACETYLMURAMOYL-L-ALANYL-D-GLUTAMATE--2,6-DIAMINOPIMELATE LIGASE MURE HOMOLOG, CHLOROPLASTIC"/>
    <property type="match status" value="1"/>
</dbReference>
<comment type="caution">
    <text evidence="7">Lacks conserved residue(s) required for the propagation of feature annotation.</text>
</comment>
<dbReference type="NCBIfam" id="TIGR01085">
    <property type="entry name" value="murE"/>
    <property type="match status" value="1"/>
</dbReference>
<evidence type="ECO:0000256" key="1">
    <source>
        <dbReference type="ARBA" id="ARBA00005898"/>
    </source>
</evidence>
<dbReference type="SUPFAM" id="SSF53623">
    <property type="entry name" value="MurD-like peptide ligases, catalytic domain"/>
    <property type="match status" value="1"/>
</dbReference>
<feature type="modified residue" description="N6-carboxylysine" evidence="7">
    <location>
        <position position="234"/>
    </location>
</feature>
<evidence type="ECO:0000313" key="12">
    <source>
        <dbReference type="EMBL" id="MBK0399661.1"/>
    </source>
</evidence>
<feature type="binding site" evidence="7">
    <location>
        <position position="472"/>
    </location>
    <ligand>
        <name>meso-2,6-diaminopimelate</name>
        <dbReference type="ChEBI" id="CHEBI:57791"/>
    </ligand>
</feature>
<dbReference type="UniPathway" id="UPA00219"/>
<feature type="binding site" evidence="7">
    <location>
        <begin position="423"/>
        <end position="426"/>
    </location>
    <ligand>
        <name>meso-2,6-diaminopimelate</name>
        <dbReference type="ChEBI" id="CHEBI:57791"/>
    </ligand>
</feature>
<evidence type="ECO:0000256" key="2">
    <source>
        <dbReference type="ARBA" id="ARBA00022618"/>
    </source>
</evidence>
<evidence type="ECO:0000259" key="11">
    <source>
        <dbReference type="Pfam" id="PF08245"/>
    </source>
</evidence>
<keyword evidence="2 7" id="KW-0132">Cell division</keyword>
<comment type="catalytic activity">
    <reaction evidence="7">
        <text>UDP-N-acetyl-alpha-D-muramoyl-L-alanyl-D-glutamate + meso-2,6-diaminopimelate + ATP = UDP-N-acetyl-alpha-D-muramoyl-L-alanyl-gamma-D-glutamyl-meso-2,6-diaminopimelate + ADP + phosphate + H(+)</text>
        <dbReference type="Rhea" id="RHEA:23676"/>
        <dbReference type="ChEBI" id="CHEBI:15378"/>
        <dbReference type="ChEBI" id="CHEBI:30616"/>
        <dbReference type="ChEBI" id="CHEBI:43474"/>
        <dbReference type="ChEBI" id="CHEBI:57791"/>
        <dbReference type="ChEBI" id="CHEBI:83900"/>
        <dbReference type="ChEBI" id="CHEBI:83905"/>
        <dbReference type="ChEBI" id="CHEBI:456216"/>
        <dbReference type="EC" id="6.3.2.13"/>
    </reaction>
</comment>
<dbReference type="InterPro" id="IPR035911">
    <property type="entry name" value="MurE/MurF_N"/>
</dbReference>
<feature type="short sequence motif" description="Meso-diaminopimelate recognition motif" evidence="7">
    <location>
        <begin position="423"/>
        <end position="426"/>
    </location>
</feature>
<feature type="binding site" evidence="7">
    <location>
        <position position="399"/>
    </location>
    <ligand>
        <name>meso-2,6-diaminopimelate</name>
        <dbReference type="ChEBI" id="CHEBI:57791"/>
    </ligand>
</feature>
<evidence type="ECO:0000256" key="3">
    <source>
        <dbReference type="ARBA" id="ARBA00022960"/>
    </source>
</evidence>
<dbReference type="InterPro" id="IPR004101">
    <property type="entry name" value="Mur_ligase_C"/>
</dbReference>
<name>A0A8J7SEQ6_9RHOB</name>
<evidence type="ECO:0000256" key="5">
    <source>
        <dbReference type="ARBA" id="ARBA00023306"/>
    </source>
</evidence>
<dbReference type="Pfam" id="PF01225">
    <property type="entry name" value="Mur_ligase"/>
    <property type="match status" value="1"/>
</dbReference>
<keyword evidence="7" id="KW-0963">Cytoplasm</keyword>
<dbReference type="GO" id="GO:0000287">
    <property type="term" value="F:magnesium ion binding"/>
    <property type="evidence" value="ECO:0007669"/>
    <property type="project" value="UniProtKB-UniRule"/>
</dbReference>
<dbReference type="GO" id="GO:0008360">
    <property type="term" value="P:regulation of cell shape"/>
    <property type="evidence" value="ECO:0007669"/>
    <property type="project" value="UniProtKB-KW"/>
</dbReference>
<organism evidence="12 13">
    <name type="scientific">Thermohalobaculum xanthum</name>
    <dbReference type="NCBI Taxonomy" id="2753746"/>
    <lineage>
        <taxon>Bacteria</taxon>
        <taxon>Pseudomonadati</taxon>
        <taxon>Pseudomonadota</taxon>
        <taxon>Alphaproteobacteria</taxon>
        <taxon>Rhodobacterales</taxon>
        <taxon>Paracoccaceae</taxon>
        <taxon>Thermohalobaculum</taxon>
    </lineage>
</organism>
<protein>
    <recommendedName>
        <fullName evidence="7">UDP-N-acetylmuramoyl-L-alanyl-D-glutamate--2,6-diaminopimelate ligase</fullName>
        <ecNumber evidence="7">6.3.2.13</ecNumber>
    </recommendedName>
    <alternativeName>
        <fullName evidence="7">Meso-A2pm-adding enzyme</fullName>
    </alternativeName>
    <alternativeName>
        <fullName evidence="7">Meso-diaminopimelate-adding enzyme</fullName>
    </alternativeName>
    <alternativeName>
        <fullName evidence="7">UDP-MurNAc-L-Ala-D-Glu:meso-diaminopimelate ligase</fullName>
    </alternativeName>
    <alternativeName>
        <fullName evidence="7">UDP-MurNAc-tripeptide synthetase</fullName>
    </alternativeName>
    <alternativeName>
        <fullName evidence="7">UDP-N-acetylmuramyl-tripeptide synthetase</fullName>
    </alternativeName>
</protein>
<keyword evidence="7" id="KW-0460">Magnesium</keyword>
<dbReference type="Gene3D" id="3.90.190.20">
    <property type="entry name" value="Mur ligase, C-terminal domain"/>
    <property type="match status" value="1"/>
</dbReference>
<dbReference type="InterPro" id="IPR005761">
    <property type="entry name" value="UDP-N-AcMur-Glu-dNH2Pim_ligase"/>
</dbReference>
<dbReference type="EMBL" id="JAEHHL010000006">
    <property type="protein sequence ID" value="MBK0399661.1"/>
    <property type="molecule type" value="Genomic_DNA"/>
</dbReference>
<evidence type="ECO:0000256" key="8">
    <source>
        <dbReference type="RuleBase" id="RU004135"/>
    </source>
</evidence>
<feature type="binding site" evidence="7">
    <location>
        <position position="40"/>
    </location>
    <ligand>
        <name>UDP-N-acetyl-alpha-D-muramoyl-L-alanyl-D-glutamate</name>
        <dbReference type="ChEBI" id="CHEBI:83900"/>
    </ligand>
</feature>
<evidence type="ECO:0000256" key="4">
    <source>
        <dbReference type="ARBA" id="ARBA00022984"/>
    </source>
</evidence>
<feature type="binding site" evidence="7">
    <location>
        <begin position="167"/>
        <end position="168"/>
    </location>
    <ligand>
        <name>UDP-N-acetyl-alpha-D-muramoyl-L-alanyl-D-glutamate</name>
        <dbReference type="ChEBI" id="CHEBI:83900"/>
    </ligand>
</feature>
<dbReference type="GO" id="GO:0071555">
    <property type="term" value="P:cell wall organization"/>
    <property type="evidence" value="ECO:0007669"/>
    <property type="project" value="UniProtKB-KW"/>
</dbReference>
<dbReference type="Pfam" id="PF02875">
    <property type="entry name" value="Mur_ligase_C"/>
    <property type="match status" value="1"/>
</dbReference>
<feature type="binding site" evidence="7">
    <location>
        <begin position="125"/>
        <end position="131"/>
    </location>
    <ligand>
        <name>ATP</name>
        <dbReference type="ChEBI" id="CHEBI:30616"/>
    </ligand>
</feature>
<dbReference type="NCBIfam" id="NF001124">
    <property type="entry name" value="PRK00139.1-2"/>
    <property type="match status" value="1"/>
</dbReference>
<feature type="binding site" evidence="7">
    <location>
        <position position="202"/>
    </location>
    <ligand>
        <name>UDP-N-acetyl-alpha-D-muramoyl-L-alanyl-D-glutamate</name>
        <dbReference type="ChEBI" id="CHEBI:83900"/>
    </ligand>
</feature>
<keyword evidence="7 12" id="KW-0436">Ligase</keyword>
<dbReference type="PANTHER" id="PTHR23135">
    <property type="entry name" value="MUR LIGASE FAMILY MEMBER"/>
    <property type="match status" value="1"/>
</dbReference>
<keyword evidence="7" id="KW-0067">ATP-binding</keyword>
<keyword evidence="4 7" id="KW-0573">Peptidoglycan synthesis</keyword>
<evidence type="ECO:0000313" key="13">
    <source>
        <dbReference type="Proteomes" id="UP000655420"/>
    </source>
</evidence>
<evidence type="ECO:0000256" key="6">
    <source>
        <dbReference type="ARBA" id="ARBA00023316"/>
    </source>
</evidence>
<dbReference type="Pfam" id="PF08245">
    <property type="entry name" value="Mur_ligase_M"/>
    <property type="match status" value="1"/>
</dbReference>
<evidence type="ECO:0000256" key="7">
    <source>
        <dbReference type="HAMAP-Rule" id="MF_00208"/>
    </source>
</evidence>
<keyword evidence="7" id="KW-0547">Nucleotide-binding</keyword>
<dbReference type="RefSeq" id="WP_200609859.1">
    <property type="nucleotide sequence ID" value="NZ_JAEHHL010000006.1"/>
</dbReference>
<comment type="function">
    <text evidence="7">Catalyzes the addition of meso-diaminopimelic acid to the nucleotide precursor UDP-N-acetylmuramoyl-L-alanyl-D-glutamate (UMAG) in the biosynthesis of bacterial cell-wall peptidoglycan.</text>
</comment>
<sequence length="512" mass="52564">MAGTNQTAQRTLGGLGLLGLPVAGATPDPAAPVAGIAVDSRAVRDGFVFVAVPGVKLDGASFGQFAVRQGALAVVATPAGAEVIRADLGELSVPVFLTEEPRLWLSRLAAAFYARQPEVIAAVTGTNGKTSTAHFLREIWAAAGCRAAAIGTTGVEGDGFAEPGSHTTPEPVSLHALLARLAEKGCTHAVMEASSHGLAQHRLDGVRLTAAALTHITRDHLDYHASFEDYVAAKLRLFGAVLPVGGTAVLNADDPIFREARTLAQSREQRVISTGRSEAADLRIAEASYHGGGQSVTFVFQGTRYPVELALVGDFQAENVATAAALALGTGLEARGVFDALPHLTGVRGRMQLAARRANGASVFVDYAHTPDALASALKALRPHCPGNLVVVFGAGGDRDRGKRPLMGQAAAQYADQVIVTDDNPRSEPPAAIRGAVLAGCPDATEIGERAAAILAGVDALRGPGDCLLVAGKGHEQGQEVAGRILPFDDVSQAAASVAALDGAEAALGSKP</sequence>
<dbReference type="Gene3D" id="3.40.1390.10">
    <property type="entry name" value="MurE/MurF, N-terminal domain"/>
    <property type="match status" value="1"/>
</dbReference>
<dbReference type="HAMAP" id="MF_00208">
    <property type="entry name" value="MurE"/>
    <property type="match status" value="1"/>
</dbReference>
<feature type="domain" description="Mur ligase C-terminal" evidence="10">
    <location>
        <begin position="349"/>
        <end position="474"/>
    </location>
</feature>
<feature type="binding site" evidence="7">
    <location>
        <position position="200"/>
    </location>
    <ligand>
        <name>UDP-N-acetyl-alpha-D-muramoyl-L-alanyl-D-glutamate</name>
        <dbReference type="ChEBI" id="CHEBI:83900"/>
    </ligand>
</feature>
<dbReference type="Proteomes" id="UP000655420">
    <property type="component" value="Unassembled WGS sequence"/>
</dbReference>
<comment type="caution">
    <text evidence="12">The sequence shown here is derived from an EMBL/GenBank/DDBJ whole genome shotgun (WGS) entry which is preliminary data.</text>
</comment>
<dbReference type="InterPro" id="IPR036565">
    <property type="entry name" value="Mur-like_cat_sf"/>
</dbReference>
<comment type="similarity">
    <text evidence="1 7">Belongs to the MurCDEF family. MurE subfamily.</text>
</comment>
<dbReference type="Gene3D" id="3.40.1190.10">
    <property type="entry name" value="Mur-like, catalytic domain"/>
    <property type="match status" value="1"/>
</dbReference>
<dbReference type="GO" id="GO:0008765">
    <property type="term" value="F:UDP-N-acetylmuramoylalanyl-D-glutamate-2,6-diaminopimelate ligase activity"/>
    <property type="evidence" value="ECO:0007669"/>
    <property type="project" value="UniProtKB-UniRule"/>
</dbReference>
<feature type="binding site" evidence="7">
    <location>
        <position position="194"/>
    </location>
    <ligand>
        <name>UDP-N-acetyl-alpha-D-muramoyl-L-alanyl-D-glutamate</name>
        <dbReference type="ChEBI" id="CHEBI:83900"/>
    </ligand>
</feature>
<comment type="pathway">
    <text evidence="7 8">Cell wall biogenesis; peptidoglycan biosynthesis.</text>
</comment>
<proteinExistence type="inferred from homology"/>
<feature type="domain" description="Mur ligase N-terminal catalytic" evidence="9">
    <location>
        <begin position="33"/>
        <end position="113"/>
    </location>
</feature>